<evidence type="ECO:0000256" key="6">
    <source>
        <dbReference type="ARBA" id="ARBA00023136"/>
    </source>
</evidence>
<evidence type="ECO:0000256" key="5">
    <source>
        <dbReference type="ARBA" id="ARBA00022989"/>
    </source>
</evidence>
<dbReference type="RefSeq" id="XP_031861312.1">
    <property type="nucleotide sequence ID" value="XM_032004447.1"/>
</dbReference>
<dbReference type="Pfam" id="PF25147">
    <property type="entry name" value="Ribophorin_II_C"/>
    <property type="match status" value="1"/>
</dbReference>
<dbReference type="PANTHER" id="PTHR12640">
    <property type="entry name" value="RIBOPHORIN II"/>
    <property type="match status" value="1"/>
</dbReference>
<dbReference type="GeneID" id="43588582"/>
<keyword evidence="3 8" id="KW-0732">Signal</keyword>
<evidence type="ECO:0000256" key="2">
    <source>
        <dbReference type="ARBA" id="ARBA00022692"/>
    </source>
</evidence>
<comment type="subcellular location">
    <subcellularLocation>
        <location evidence="1">Endoplasmic reticulum membrane</location>
        <topology evidence="1">Multi-pass membrane protein</topology>
    </subcellularLocation>
</comment>
<dbReference type="EMBL" id="CP144054">
    <property type="protein sequence ID" value="WWD17952.1"/>
    <property type="molecule type" value="Genomic_DNA"/>
</dbReference>
<feature type="transmembrane region" description="Helical" evidence="7">
    <location>
        <begin position="203"/>
        <end position="224"/>
    </location>
</feature>
<organism evidence="10 11">
    <name type="scientific">Kwoniella shandongensis</name>
    <dbReference type="NCBI Taxonomy" id="1734106"/>
    <lineage>
        <taxon>Eukaryota</taxon>
        <taxon>Fungi</taxon>
        <taxon>Dikarya</taxon>
        <taxon>Basidiomycota</taxon>
        <taxon>Agaricomycotina</taxon>
        <taxon>Tremellomycetes</taxon>
        <taxon>Tremellales</taxon>
        <taxon>Cryptococcaceae</taxon>
        <taxon>Kwoniella</taxon>
    </lineage>
</organism>
<proteinExistence type="predicted"/>
<evidence type="ECO:0000256" key="4">
    <source>
        <dbReference type="ARBA" id="ARBA00022824"/>
    </source>
</evidence>
<feature type="chain" id="PRO_5044317851" description="Ribophorin II C-terminal domain-containing protein" evidence="8">
    <location>
        <begin position="25"/>
        <end position="295"/>
    </location>
</feature>
<dbReference type="InterPro" id="IPR008814">
    <property type="entry name" value="Swp1"/>
</dbReference>
<reference evidence="10" key="2">
    <citation type="submission" date="2024-01" db="EMBL/GenBank/DDBJ databases">
        <title>Comparative genomics of Cryptococcus and Kwoniella reveals pathogenesis evolution and contrasting modes of karyotype evolution via chromosome fusion or intercentromeric recombination.</title>
        <authorList>
            <person name="Coelho M.A."/>
            <person name="David-Palma M."/>
            <person name="Shea T."/>
            <person name="Bowers K."/>
            <person name="McGinley-Smith S."/>
            <person name="Mohammad A.W."/>
            <person name="Gnirke A."/>
            <person name="Yurkov A.M."/>
            <person name="Nowrousian M."/>
            <person name="Sun S."/>
            <person name="Cuomo C.A."/>
            <person name="Heitman J."/>
        </authorList>
    </citation>
    <scope>NUCLEOTIDE SEQUENCE</scope>
    <source>
        <strain evidence="10">CBS 12478</strain>
    </source>
</reference>
<dbReference type="AlphaFoldDB" id="A0A5M6C026"/>
<keyword evidence="5 7" id="KW-1133">Transmembrane helix</keyword>
<reference evidence="10" key="1">
    <citation type="submission" date="2017-08" db="EMBL/GenBank/DDBJ databases">
        <authorList>
            <person name="Cuomo C."/>
            <person name="Billmyre B."/>
            <person name="Heitman J."/>
        </authorList>
    </citation>
    <scope>NUCLEOTIDE SEQUENCE</scope>
    <source>
        <strain evidence="10">CBS 12478</strain>
    </source>
</reference>
<dbReference type="KEGG" id="ksn:43588582"/>
<gene>
    <name evidence="10" type="ORF">CI109_102397</name>
</gene>
<keyword evidence="4" id="KW-0256">Endoplasmic reticulum</keyword>
<protein>
    <recommendedName>
        <fullName evidence="9">Ribophorin II C-terminal domain-containing protein</fullName>
    </recommendedName>
</protein>
<feature type="domain" description="Ribophorin II C-terminal" evidence="9">
    <location>
        <begin position="190"/>
        <end position="288"/>
    </location>
</feature>
<dbReference type="Proteomes" id="UP000322225">
    <property type="component" value="Chromosome 4"/>
</dbReference>
<feature type="signal peptide" evidence="8">
    <location>
        <begin position="1"/>
        <end position="24"/>
    </location>
</feature>
<evidence type="ECO:0000313" key="10">
    <source>
        <dbReference type="EMBL" id="WWD17952.1"/>
    </source>
</evidence>
<dbReference type="InterPro" id="IPR056790">
    <property type="entry name" value="Ribophorin_II_C"/>
</dbReference>
<keyword evidence="2 7" id="KW-0812">Transmembrane</keyword>
<feature type="transmembrane region" description="Helical" evidence="7">
    <location>
        <begin position="262"/>
        <end position="281"/>
    </location>
</feature>
<evidence type="ECO:0000313" key="11">
    <source>
        <dbReference type="Proteomes" id="UP000322225"/>
    </source>
</evidence>
<feature type="transmembrane region" description="Helical" evidence="7">
    <location>
        <begin position="236"/>
        <end position="256"/>
    </location>
</feature>
<name>A0A5M6C026_9TREE</name>
<accession>A0A5M6C026</accession>
<keyword evidence="11" id="KW-1185">Reference proteome</keyword>
<evidence type="ECO:0000256" key="3">
    <source>
        <dbReference type="ARBA" id="ARBA00022729"/>
    </source>
</evidence>
<dbReference type="OrthoDB" id="432292at2759"/>
<dbReference type="PANTHER" id="PTHR12640:SF0">
    <property type="entry name" value="DOLICHYL-DIPHOSPHOOLIGOSACCHARIDE--PROTEIN GLYCOSYLTRANSFERASE SUBUNIT 2"/>
    <property type="match status" value="1"/>
</dbReference>
<sequence length="295" mass="31702">MLAFFRRVAVLGLVAALSATAVSAKGALGIKAAKVSITSSNGISDATYTLKEPEPLPNPITLTEQSIFKLAFTVIDTATGESVYPQQAHLLLEDPKGDDVTLPLSVKGNGKAQITINTAKPHPALLPTHGKFHLTLLLSSLDALTPLAYPLGELTIPDSILKPLVRKRHDLPPRQGEPAFQAEQEIVHTFKEEEKTVGWTKSGAGVIITLAPWGLLLALLSRIFPSLNFQSPPVSSYVFLLVLAAIETLIFVYWVGLKLYQLLPPLIALSVIAAYTGVVALRELRVRRLKAGGAP</sequence>
<evidence type="ECO:0000256" key="7">
    <source>
        <dbReference type="SAM" id="Phobius"/>
    </source>
</evidence>
<dbReference type="GO" id="GO:0006487">
    <property type="term" value="P:protein N-linked glycosylation"/>
    <property type="evidence" value="ECO:0007669"/>
    <property type="project" value="TreeGrafter"/>
</dbReference>
<evidence type="ECO:0000256" key="1">
    <source>
        <dbReference type="ARBA" id="ARBA00004477"/>
    </source>
</evidence>
<dbReference type="GO" id="GO:0008250">
    <property type="term" value="C:oligosaccharyltransferase complex"/>
    <property type="evidence" value="ECO:0007669"/>
    <property type="project" value="InterPro"/>
</dbReference>
<keyword evidence="6 7" id="KW-0472">Membrane</keyword>
<evidence type="ECO:0000256" key="8">
    <source>
        <dbReference type="SAM" id="SignalP"/>
    </source>
</evidence>
<evidence type="ECO:0000259" key="9">
    <source>
        <dbReference type="Pfam" id="PF25147"/>
    </source>
</evidence>